<evidence type="ECO:0000313" key="1">
    <source>
        <dbReference type="EMBL" id="SVD09621.1"/>
    </source>
</evidence>
<protein>
    <recommendedName>
        <fullName evidence="2">MobA-like NTP transferase domain-containing protein</fullName>
    </recommendedName>
</protein>
<accession>A0A382SL36</accession>
<dbReference type="InterPro" id="IPR029044">
    <property type="entry name" value="Nucleotide-diphossugar_trans"/>
</dbReference>
<dbReference type="Pfam" id="PF02348">
    <property type="entry name" value="CTP_transf_3"/>
    <property type="match status" value="1"/>
</dbReference>
<dbReference type="EMBL" id="UINC01129320">
    <property type="protein sequence ID" value="SVD09621.1"/>
    <property type="molecule type" value="Genomic_DNA"/>
</dbReference>
<dbReference type="PANTHER" id="PTHR42866:SF1">
    <property type="entry name" value="SPORE COAT POLYSACCHARIDE BIOSYNTHESIS PROTEIN SPSF"/>
    <property type="match status" value="1"/>
</dbReference>
<dbReference type="GO" id="GO:0005829">
    <property type="term" value="C:cytosol"/>
    <property type="evidence" value="ECO:0007669"/>
    <property type="project" value="TreeGrafter"/>
</dbReference>
<sequence length="183" mass="20476">MTKIIAPVQVRMGSSRFPGKVMYEINGKPLLGHLLDRLNLSNSLNGVVVATVDSPENDIIETYCNNRNVFCYRGSEEDVLGRTLKALQMVNASIGVEVFGDCPLIDPEIVDFMIDEFLNDQSKPDFVGNDLKTTFPPGMDVEVFNVKALEEADKQVSDPYIREHGTLFIRQNPHLFSIKNIEA</sequence>
<feature type="non-terminal residue" evidence="1">
    <location>
        <position position="183"/>
    </location>
</feature>
<dbReference type="Gene3D" id="3.90.550.10">
    <property type="entry name" value="Spore Coat Polysaccharide Biosynthesis Protein SpsA, Chain A"/>
    <property type="match status" value="1"/>
</dbReference>
<dbReference type="AlphaFoldDB" id="A0A382SL36"/>
<dbReference type="InterPro" id="IPR003329">
    <property type="entry name" value="Cytidylyl_trans"/>
</dbReference>
<evidence type="ECO:0008006" key="2">
    <source>
        <dbReference type="Google" id="ProtNLM"/>
    </source>
</evidence>
<proteinExistence type="predicted"/>
<dbReference type="SUPFAM" id="SSF53448">
    <property type="entry name" value="Nucleotide-diphospho-sugar transferases"/>
    <property type="match status" value="1"/>
</dbReference>
<dbReference type="PANTHER" id="PTHR42866">
    <property type="entry name" value="3-DEOXY-MANNO-OCTULOSONATE CYTIDYLYLTRANSFERASE"/>
    <property type="match status" value="1"/>
</dbReference>
<feature type="non-terminal residue" evidence="1">
    <location>
        <position position="1"/>
    </location>
</feature>
<gene>
    <name evidence="1" type="ORF">METZ01_LOCUS362475</name>
</gene>
<organism evidence="1">
    <name type="scientific">marine metagenome</name>
    <dbReference type="NCBI Taxonomy" id="408172"/>
    <lineage>
        <taxon>unclassified sequences</taxon>
        <taxon>metagenomes</taxon>
        <taxon>ecological metagenomes</taxon>
    </lineage>
</organism>
<name>A0A382SL36_9ZZZZ</name>
<reference evidence="1" key="1">
    <citation type="submission" date="2018-05" db="EMBL/GenBank/DDBJ databases">
        <authorList>
            <person name="Lanie J.A."/>
            <person name="Ng W.-L."/>
            <person name="Kazmierczak K.M."/>
            <person name="Andrzejewski T.M."/>
            <person name="Davidsen T.M."/>
            <person name="Wayne K.J."/>
            <person name="Tettelin H."/>
            <person name="Glass J.I."/>
            <person name="Rusch D."/>
            <person name="Podicherti R."/>
            <person name="Tsui H.-C.T."/>
            <person name="Winkler M.E."/>
        </authorList>
    </citation>
    <scope>NUCLEOTIDE SEQUENCE</scope>
</reference>